<reference evidence="1 2" key="1">
    <citation type="submission" date="2007-04" db="EMBL/GenBank/DDBJ databases">
        <authorList>
            <person name="Fulton L."/>
            <person name="Clifton S."/>
            <person name="Fulton B."/>
            <person name="Xu J."/>
            <person name="Minx P."/>
            <person name="Pepin K.H."/>
            <person name="Johnson M."/>
            <person name="Thiruvilangam P."/>
            <person name="Bhonagiri V."/>
            <person name="Nash W.E."/>
            <person name="Mardis E.R."/>
            <person name="Wilson R.K."/>
        </authorList>
    </citation>
    <scope>NUCLEOTIDE SEQUENCE [LARGE SCALE GENOMIC DNA]</scope>
    <source>
        <strain evidence="1 2">L2-32</strain>
    </source>
</reference>
<evidence type="ECO:0000313" key="1">
    <source>
        <dbReference type="EMBL" id="EDN82343.1"/>
    </source>
</evidence>
<protein>
    <submittedName>
        <fullName evidence="1">Uncharacterized protein</fullName>
    </submittedName>
</protein>
<dbReference type="AlphaFoldDB" id="A7A9C8"/>
<reference evidence="1 2" key="2">
    <citation type="submission" date="2007-05" db="EMBL/GenBank/DDBJ databases">
        <title>Draft genome sequence of Bifidobacterium adolescentis (L2-32).</title>
        <authorList>
            <person name="Sudarsanam P."/>
            <person name="Ley R."/>
            <person name="Guruge J."/>
            <person name="Turnbaugh P.J."/>
            <person name="Mahowald M."/>
            <person name="Liep D."/>
            <person name="Gordon J."/>
        </authorList>
    </citation>
    <scope>NUCLEOTIDE SEQUENCE [LARGE SCALE GENOMIC DNA]</scope>
    <source>
        <strain evidence="1 2">L2-32</strain>
    </source>
</reference>
<dbReference type="EMBL" id="AAXD02000074">
    <property type="protein sequence ID" value="EDN82343.1"/>
    <property type="molecule type" value="Genomic_DNA"/>
</dbReference>
<dbReference type="Proteomes" id="UP000003773">
    <property type="component" value="Unassembled WGS sequence"/>
</dbReference>
<organism evidence="1 2">
    <name type="scientific">Bifidobacterium adolescentis L2-32</name>
    <dbReference type="NCBI Taxonomy" id="411481"/>
    <lineage>
        <taxon>Bacteria</taxon>
        <taxon>Bacillati</taxon>
        <taxon>Actinomycetota</taxon>
        <taxon>Actinomycetes</taxon>
        <taxon>Bifidobacteriales</taxon>
        <taxon>Bifidobacteriaceae</taxon>
        <taxon>Bifidobacterium</taxon>
    </lineage>
</organism>
<sequence length="45" mass="5255">MKQKEPTPPPPIRFFVPSHGDNALKPDIQRFVNDCKIKKHMLIIE</sequence>
<proteinExistence type="predicted"/>
<dbReference type="HOGENOM" id="CLU_3196614_0_0_11"/>
<name>A7A9C8_BIFAD</name>
<accession>A7A9C8</accession>
<comment type="caution">
    <text evidence="1">The sequence shown here is derived from an EMBL/GenBank/DDBJ whole genome shotgun (WGS) entry which is preliminary data.</text>
</comment>
<evidence type="ECO:0000313" key="2">
    <source>
        <dbReference type="Proteomes" id="UP000003773"/>
    </source>
</evidence>
<gene>
    <name evidence="1" type="ORF">BIFADO_02476</name>
</gene>